<dbReference type="GO" id="GO:0008333">
    <property type="term" value="P:endosome to lysosome transport"/>
    <property type="evidence" value="ECO:0007669"/>
    <property type="project" value="TreeGrafter"/>
</dbReference>
<dbReference type="FunFam" id="3.40.50.300:FF:000222">
    <property type="entry name" value="RAB32, member RAS oncogene family"/>
    <property type="match status" value="1"/>
</dbReference>
<dbReference type="SMART" id="SM00173">
    <property type="entry name" value="RAS"/>
    <property type="match status" value="1"/>
</dbReference>
<dbReference type="SUPFAM" id="SSF52540">
    <property type="entry name" value="P-loop containing nucleoside triphosphate hydrolases"/>
    <property type="match status" value="1"/>
</dbReference>
<comment type="subcellular location">
    <subcellularLocation>
        <location evidence="6">Endomembrane system</location>
        <topology evidence="6">Lipid-anchor</topology>
        <orientation evidence="6">Cytoplasmic side</orientation>
    </subcellularLocation>
    <subcellularLocation>
        <location evidence="7">Membrane</location>
        <topology evidence="7">Lipid-anchor</topology>
    </subcellularLocation>
</comment>
<keyword evidence="7" id="KW-0472">Membrane</keyword>
<evidence type="ECO:0000256" key="2">
    <source>
        <dbReference type="ARBA" id="ARBA00022741"/>
    </source>
</evidence>
<dbReference type="EMBL" id="JAFBMS010000147">
    <property type="protein sequence ID" value="KAG9334485.1"/>
    <property type="molecule type" value="Genomic_DNA"/>
</dbReference>
<comment type="similarity">
    <text evidence="1 7">Belongs to the small GTPase superfamily. Rab family.</text>
</comment>
<keyword evidence="3 7" id="KW-0342">GTP-binding</keyword>
<evidence type="ECO:0000313" key="9">
    <source>
        <dbReference type="EMBL" id="KAG9334485.1"/>
    </source>
</evidence>
<name>A0A8T2N228_9TELE</name>
<comment type="caution">
    <text evidence="9">The sequence shown here is derived from an EMBL/GenBank/DDBJ whole genome shotgun (WGS) entry which is preliminary data.</text>
</comment>
<dbReference type="InterPro" id="IPR027417">
    <property type="entry name" value="P-loop_NTPase"/>
</dbReference>
<comment type="function">
    <text evidence="7">The small GTPases Rab are key regulators in vesicle trafficking.</text>
</comment>
<dbReference type="InterPro" id="IPR005225">
    <property type="entry name" value="Small_GTP-bd"/>
</dbReference>
<evidence type="ECO:0000256" key="4">
    <source>
        <dbReference type="ARBA" id="ARBA00023288"/>
    </source>
</evidence>
<evidence type="ECO:0000256" key="7">
    <source>
        <dbReference type="RuleBase" id="RU367128"/>
    </source>
</evidence>
<feature type="compositionally biased region" description="Pro residues" evidence="8">
    <location>
        <begin position="204"/>
        <end position="233"/>
    </location>
</feature>
<dbReference type="GO" id="GO:0005764">
    <property type="term" value="C:lysosome"/>
    <property type="evidence" value="ECO:0007669"/>
    <property type="project" value="TreeGrafter"/>
</dbReference>
<dbReference type="Proteomes" id="UP000824540">
    <property type="component" value="Unassembled WGS sequence"/>
</dbReference>
<gene>
    <name evidence="9" type="ORF">JZ751_007568</name>
</gene>
<dbReference type="CDD" id="cd04107">
    <property type="entry name" value="Rab32_Rab38"/>
    <property type="match status" value="1"/>
</dbReference>
<dbReference type="Gene3D" id="3.40.50.300">
    <property type="entry name" value="P-loop containing nucleotide triphosphate hydrolases"/>
    <property type="match status" value="1"/>
</dbReference>
<dbReference type="PANTHER" id="PTHR47981:SF42">
    <property type="entry name" value="RAS-RELATED PROTEIN RAB-7L1-LIKE ISOFORM X1"/>
    <property type="match status" value="1"/>
</dbReference>
<dbReference type="PROSITE" id="PS51421">
    <property type="entry name" value="RAS"/>
    <property type="match status" value="1"/>
</dbReference>
<dbReference type="PRINTS" id="PR00449">
    <property type="entry name" value="RASTRNSFRMNG"/>
</dbReference>
<dbReference type="GO" id="GO:0016020">
    <property type="term" value="C:membrane"/>
    <property type="evidence" value="ECO:0007669"/>
    <property type="project" value="UniProtKB-SubCell"/>
</dbReference>
<keyword evidence="4 7" id="KW-0449">Lipoprotein</keyword>
<feature type="region of interest" description="Disordered" evidence="8">
    <location>
        <begin position="195"/>
        <end position="250"/>
    </location>
</feature>
<evidence type="ECO:0000256" key="6">
    <source>
        <dbReference type="ARBA" id="ARBA00046278"/>
    </source>
</evidence>
<dbReference type="PROSITE" id="PS51419">
    <property type="entry name" value="RAB"/>
    <property type="match status" value="1"/>
</dbReference>
<dbReference type="GO" id="GO:0005802">
    <property type="term" value="C:trans-Golgi network"/>
    <property type="evidence" value="ECO:0007669"/>
    <property type="project" value="UniProtKB-UniRule"/>
</dbReference>
<dbReference type="InterPro" id="IPR030697">
    <property type="entry name" value="Rab29/Rab38/Rab32"/>
</dbReference>
<dbReference type="SMART" id="SM00175">
    <property type="entry name" value="RAB"/>
    <property type="match status" value="1"/>
</dbReference>
<dbReference type="GO" id="GO:0090385">
    <property type="term" value="P:phagosome-lysosome fusion"/>
    <property type="evidence" value="ECO:0007669"/>
    <property type="project" value="TreeGrafter"/>
</dbReference>
<evidence type="ECO:0000256" key="8">
    <source>
        <dbReference type="SAM" id="MobiDB-lite"/>
    </source>
</evidence>
<dbReference type="SMART" id="SM00174">
    <property type="entry name" value="RHO"/>
    <property type="match status" value="1"/>
</dbReference>
<accession>A0A8T2N228</accession>
<dbReference type="Pfam" id="PF00071">
    <property type="entry name" value="Ras"/>
    <property type="match status" value="1"/>
</dbReference>
<sequence>MESRDYLFKVLVIGNGHVGKTSLVHRYVNDKFSKHYKITVGVDFALKVLAWSDTETVRLQLWDIAGQERFTSMTRIYYKEASGCIIMFDVTDSSSFRSVRSWKEDLDSKAMLPGGAPLPCILLANKCDLVPWQIPMETIEQFSKANGFIGWMETSVKENKNIDESLNFLVQKMLMLAQNSAPRWELEGGRIQVDSPMREANTPHPGPAPLGTPHPGPAPLGTPHPGPASPDTPHPGREQHSSPHPATLLGRMTGVKALLVPKRRDRAVPCSDSRLCRSDQSGPVSHCRTSANELLAKGC</sequence>
<dbReference type="InterPro" id="IPR001806">
    <property type="entry name" value="Small_GTPase"/>
</dbReference>
<evidence type="ECO:0000256" key="3">
    <source>
        <dbReference type="ARBA" id="ARBA00023134"/>
    </source>
</evidence>
<organism evidence="9 10">
    <name type="scientific">Albula glossodonta</name>
    <name type="common">roundjaw bonefish</name>
    <dbReference type="NCBI Taxonomy" id="121402"/>
    <lineage>
        <taxon>Eukaryota</taxon>
        <taxon>Metazoa</taxon>
        <taxon>Chordata</taxon>
        <taxon>Craniata</taxon>
        <taxon>Vertebrata</taxon>
        <taxon>Euteleostomi</taxon>
        <taxon>Actinopterygii</taxon>
        <taxon>Neopterygii</taxon>
        <taxon>Teleostei</taxon>
        <taxon>Albuliformes</taxon>
        <taxon>Albulidae</taxon>
        <taxon>Albula</taxon>
    </lineage>
</organism>
<keyword evidence="2 7" id="KW-0547">Nucleotide-binding</keyword>
<dbReference type="GO" id="GO:0045335">
    <property type="term" value="C:phagocytic vesicle"/>
    <property type="evidence" value="ECO:0007669"/>
    <property type="project" value="TreeGrafter"/>
</dbReference>
<dbReference type="GO" id="GO:0005525">
    <property type="term" value="F:GTP binding"/>
    <property type="evidence" value="ECO:0007669"/>
    <property type="project" value="UniProtKB-UniRule"/>
</dbReference>
<dbReference type="NCBIfam" id="TIGR00231">
    <property type="entry name" value="small_GTP"/>
    <property type="match status" value="1"/>
</dbReference>
<dbReference type="PROSITE" id="PS51420">
    <property type="entry name" value="RHO"/>
    <property type="match status" value="1"/>
</dbReference>
<evidence type="ECO:0000256" key="5">
    <source>
        <dbReference type="ARBA" id="ARBA00023289"/>
    </source>
</evidence>
<keyword evidence="10" id="KW-1185">Reference proteome</keyword>
<evidence type="ECO:0000313" key="10">
    <source>
        <dbReference type="Proteomes" id="UP000824540"/>
    </source>
</evidence>
<dbReference type="GO" id="GO:0003924">
    <property type="term" value="F:GTPase activity"/>
    <property type="evidence" value="ECO:0007669"/>
    <property type="project" value="UniProtKB-UniRule"/>
</dbReference>
<dbReference type="OrthoDB" id="245989at2759"/>
<dbReference type="PANTHER" id="PTHR47981">
    <property type="entry name" value="RAB FAMILY"/>
    <property type="match status" value="1"/>
</dbReference>
<protein>
    <recommendedName>
        <fullName evidence="7">Ras-related protein Rab</fullName>
    </recommendedName>
</protein>
<dbReference type="SMART" id="SM00176">
    <property type="entry name" value="RAN"/>
    <property type="match status" value="1"/>
</dbReference>
<reference evidence="9" key="1">
    <citation type="thesis" date="2021" institute="BYU ScholarsArchive" country="Provo, UT, USA">
        <title>Applications of and Algorithms for Genome Assembly and Genomic Analyses with an Emphasis on Marine Teleosts.</title>
        <authorList>
            <person name="Pickett B.D."/>
        </authorList>
    </citation>
    <scope>NUCLEOTIDE SEQUENCE</scope>
    <source>
        <strain evidence="9">HI-2016</strain>
    </source>
</reference>
<evidence type="ECO:0000256" key="1">
    <source>
        <dbReference type="ARBA" id="ARBA00006270"/>
    </source>
</evidence>
<proteinExistence type="inferred from homology"/>
<dbReference type="AlphaFoldDB" id="A0A8T2N228"/>
<dbReference type="GO" id="GO:0005770">
    <property type="term" value="C:late endosome"/>
    <property type="evidence" value="ECO:0007669"/>
    <property type="project" value="TreeGrafter"/>
</dbReference>
<keyword evidence="5 7" id="KW-0636">Prenylation</keyword>